<keyword evidence="1" id="KW-0233">DNA recombination</keyword>
<dbReference type="InterPro" id="IPR013762">
    <property type="entry name" value="Integrase-like_cat_sf"/>
</dbReference>
<dbReference type="OrthoDB" id="421803at2"/>
<proteinExistence type="predicted"/>
<dbReference type="SUPFAM" id="SSF56349">
    <property type="entry name" value="DNA breaking-rejoining enzymes"/>
    <property type="match status" value="1"/>
</dbReference>
<dbReference type="HOGENOM" id="CLU_051798_0_0_3"/>
<sequence length="492" mass="57562">MRNTLDVPKYEPQGRDGSYLWAKKDQEKREKELRTKFEQKLKAAKETLKSRPVSITETKGNLYLQFTTKKQYDGSMGEAMRSKYSVAQYLGVSKCADSPEAVNSALEVALQVAKELESGTFTWDNYACWIKGELPEHLKQQLAKTKTCKELIEEFEAHFRATHDYSSEEAAHKSERGYKSRFNPIFNRLPQDKPLTEEMIKNILGGYKPGSRSYETRLSDIKAFTTYHSLNIDVNKFKSKAKVESRVGRELSDEEIVQGWKSIKYYQARNGKKAKRQDLYAWMYGMMAVYGLRNHEVLNIKNLTQPFKVPNENIILPAFNDPSNKGKAIYTYGKTGERTQPMPHPYEWIELFELEKVPELPTFENGKQKDFFLAYFTAYCRGEKRKRIPRKIDFVPYDLRHSYAMRGRRDNMNPLDMKDYMGHSLEMQEKTYNKGIKTSSLIESAQRYQQQIQQKPELSEVEKLRLRVEELTLENQELKKQIRLLLEKLSSR</sequence>
<dbReference type="eggNOG" id="COG0582">
    <property type="taxonomic scope" value="Bacteria"/>
</dbReference>
<gene>
    <name evidence="3" type="ordered locus">Sta7437_1507</name>
</gene>
<dbReference type="InterPro" id="IPR011010">
    <property type="entry name" value="DNA_brk_join_enz"/>
</dbReference>
<dbReference type="GO" id="GO:0015074">
    <property type="term" value="P:DNA integration"/>
    <property type="evidence" value="ECO:0007669"/>
    <property type="project" value="InterPro"/>
</dbReference>
<dbReference type="KEGG" id="scs:Sta7437_1507"/>
<evidence type="ECO:0000313" key="3">
    <source>
        <dbReference type="EMBL" id="AFZ35074.1"/>
    </source>
</evidence>
<accession>K9XSN2</accession>
<evidence type="ECO:0000256" key="2">
    <source>
        <dbReference type="SAM" id="Coils"/>
    </source>
</evidence>
<evidence type="ECO:0000256" key="1">
    <source>
        <dbReference type="ARBA" id="ARBA00023172"/>
    </source>
</evidence>
<dbReference type="GO" id="GO:0006310">
    <property type="term" value="P:DNA recombination"/>
    <property type="evidence" value="ECO:0007669"/>
    <property type="project" value="UniProtKB-KW"/>
</dbReference>
<reference evidence="4" key="1">
    <citation type="journal article" date="2013" name="Proc. Natl. Acad. Sci. U.S.A.">
        <title>Improving the coverage of the cyanobacterial phylum using diversity-driven genome sequencing.</title>
        <authorList>
            <person name="Shih P.M."/>
            <person name="Wu D."/>
            <person name="Latifi A."/>
            <person name="Axen S.D."/>
            <person name="Fewer D.P."/>
            <person name="Talla E."/>
            <person name="Calteau A."/>
            <person name="Cai F."/>
            <person name="Tandeau de Marsac N."/>
            <person name="Rippka R."/>
            <person name="Herdman M."/>
            <person name="Sivonen K."/>
            <person name="Coursin T."/>
            <person name="Laurent T."/>
            <person name="Goodwin L."/>
            <person name="Nolan M."/>
            <person name="Davenport K.W."/>
            <person name="Han C.S."/>
            <person name="Rubin E.M."/>
            <person name="Eisen J.A."/>
            <person name="Woyke T."/>
            <person name="Gugger M."/>
            <person name="Kerfeld C.A."/>
        </authorList>
    </citation>
    <scope>NUCLEOTIDE SEQUENCE [LARGE SCALE GENOMIC DNA]</scope>
    <source>
        <strain evidence="4">ATCC 29371 / PCC 7437</strain>
    </source>
</reference>
<name>K9XSN2_STAC7</name>
<evidence type="ECO:0000313" key="4">
    <source>
        <dbReference type="Proteomes" id="UP000010473"/>
    </source>
</evidence>
<dbReference type="AlphaFoldDB" id="K9XSN2"/>
<dbReference type="Proteomes" id="UP000010473">
    <property type="component" value="Chromosome"/>
</dbReference>
<keyword evidence="4" id="KW-1185">Reference proteome</keyword>
<keyword evidence="2" id="KW-0175">Coiled coil</keyword>
<dbReference type="RefSeq" id="WP_015192745.1">
    <property type="nucleotide sequence ID" value="NC_019748.1"/>
</dbReference>
<protein>
    <recommendedName>
        <fullName evidence="5">Integrase family protein</fullName>
    </recommendedName>
</protein>
<dbReference type="STRING" id="111780.Sta7437_1507"/>
<organism evidence="3 4">
    <name type="scientific">Stanieria cyanosphaera (strain ATCC 29371 / PCC 7437)</name>
    <dbReference type="NCBI Taxonomy" id="111780"/>
    <lineage>
        <taxon>Bacteria</taxon>
        <taxon>Bacillati</taxon>
        <taxon>Cyanobacteriota</taxon>
        <taxon>Cyanophyceae</taxon>
        <taxon>Pleurocapsales</taxon>
        <taxon>Dermocarpellaceae</taxon>
        <taxon>Stanieria</taxon>
    </lineage>
</organism>
<dbReference type="Gene3D" id="1.10.443.10">
    <property type="entry name" value="Intergrase catalytic core"/>
    <property type="match status" value="1"/>
</dbReference>
<dbReference type="GO" id="GO:0003677">
    <property type="term" value="F:DNA binding"/>
    <property type="evidence" value="ECO:0007669"/>
    <property type="project" value="InterPro"/>
</dbReference>
<feature type="coiled-coil region" evidence="2">
    <location>
        <begin position="461"/>
        <end position="488"/>
    </location>
</feature>
<dbReference type="EMBL" id="CP003653">
    <property type="protein sequence ID" value="AFZ35074.1"/>
    <property type="molecule type" value="Genomic_DNA"/>
</dbReference>
<evidence type="ECO:0008006" key="5">
    <source>
        <dbReference type="Google" id="ProtNLM"/>
    </source>
</evidence>